<keyword evidence="1 5" id="KW-0004">4Fe-4S</keyword>
<keyword evidence="5 6" id="KW-0560">Oxidoreductase</keyword>
<feature type="binding site" evidence="5">
    <location>
        <position position="72"/>
    </location>
    <ligand>
        <name>dimethylallyl diphosphate</name>
        <dbReference type="ChEBI" id="CHEBI:57623"/>
    </ligand>
</feature>
<dbReference type="EMBL" id="CP019633">
    <property type="protein sequence ID" value="AQQ10082.1"/>
    <property type="molecule type" value="Genomic_DNA"/>
</dbReference>
<evidence type="ECO:0000256" key="2">
    <source>
        <dbReference type="ARBA" id="ARBA00022723"/>
    </source>
</evidence>
<feature type="binding site" evidence="5">
    <location>
        <position position="94"/>
    </location>
    <ligand>
        <name>[4Fe-4S] cluster</name>
        <dbReference type="ChEBI" id="CHEBI:49883"/>
    </ligand>
</feature>
<dbReference type="GO" id="GO:0016114">
    <property type="term" value="P:terpenoid biosynthetic process"/>
    <property type="evidence" value="ECO:0007669"/>
    <property type="project" value="UniProtKB-UniRule"/>
</dbReference>
<dbReference type="UniPathway" id="UPA00056">
    <property type="reaction ID" value="UER00097"/>
</dbReference>
<proteinExistence type="inferred from homology"/>
<keyword evidence="2 5" id="KW-0479">Metal-binding</keyword>
<comment type="caution">
    <text evidence="5">Lacks conserved residue(s) required for the propagation of feature annotation.</text>
</comment>
<comment type="pathway">
    <text evidence="5">Isoprenoid biosynthesis; isopentenyl diphosphate biosynthesis via DXP pathway; isopentenyl diphosphate from 1-deoxy-D-xylulose 5-phosphate: step 6/6.</text>
</comment>
<feature type="binding site" evidence="5">
    <location>
        <position position="261"/>
    </location>
    <ligand>
        <name>dimethylallyl diphosphate</name>
        <dbReference type="ChEBI" id="CHEBI:57623"/>
    </ligand>
</feature>
<dbReference type="UniPathway" id="UPA00059">
    <property type="reaction ID" value="UER00105"/>
</dbReference>
<dbReference type="OrthoDB" id="9777362at2"/>
<keyword evidence="5" id="KW-0414">Isoprene biosynthesis</keyword>
<feature type="binding site" evidence="5">
    <location>
        <position position="219"/>
    </location>
    <ligand>
        <name>dimethylallyl diphosphate</name>
        <dbReference type="ChEBI" id="CHEBI:57623"/>
    </ligand>
</feature>
<feature type="active site" description="Proton donor" evidence="5">
    <location>
        <position position="124"/>
    </location>
</feature>
<feature type="binding site" evidence="5">
    <location>
        <position position="261"/>
    </location>
    <ligand>
        <name>isopentenyl diphosphate</name>
        <dbReference type="ChEBI" id="CHEBI:128769"/>
    </ligand>
</feature>
<dbReference type="GO" id="GO:0051539">
    <property type="term" value="F:4 iron, 4 sulfur cluster binding"/>
    <property type="evidence" value="ECO:0007669"/>
    <property type="project" value="UniProtKB-UniRule"/>
</dbReference>
<feature type="binding site" evidence="5">
    <location>
        <position position="122"/>
    </location>
    <ligand>
        <name>(2E)-4-hydroxy-3-methylbut-2-enyl diphosphate</name>
        <dbReference type="ChEBI" id="CHEBI:128753"/>
    </ligand>
</feature>
<dbReference type="PANTHER" id="PTHR30426">
    <property type="entry name" value="4-HYDROXY-3-METHYLBUT-2-ENYL DIPHOSPHATE REDUCTASE"/>
    <property type="match status" value="1"/>
</dbReference>
<dbReference type="GO" id="GO:0051745">
    <property type="term" value="F:4-hydroxy-3-methylbut-2-enyl diphosphate reductase activity"/>
    <property type="evidence" value="ECO:0007669"/>
    <property type="project" value="UniProtKB-UniRule"/>
</dbReference>
<dbReference type="HAMAP" id="MF_00191">
    <property type="entry name" value="IspH"/>
    <property type="match status" value="1"/>
</dbReference>
<dbReference type="CDD" id="cd13944">
    <property type="entry name" value="lytB_ispH"/>
    <property type="match status" value="1"/>
</dbReference>
<name>A0A1Q2HRN3_9BACT</name>
<dbReference type="InterPro" id="IPR003451">
    <property type="entry name" value="LytB/IspH"/>
</dbReference>
<gene>
    <name evidence="5 6" type="primary">ispH</name>
    <name evidence="6" type="ORF">L21SP3_01907</name>
</gene>
<organism evidence="6 7">
    <name type="scientific">Sedimentisphaera cyanobacteriorum</name>
    <dbReference type="NCBI Taxonomy" id="1940790"/>
    <lineage>
        <taxon>Bacteria</taxon>
        <taxon>Pseudomonadati</taxon>
        <taxon>Planctomycetota</taxon>
        <taxon>Phycisphaerae</taxon>
        <taxon>Sedimentisphaerales</taxon>
        <taxon>Sedimentisphaeraceae</taxon>
        <taxon>Sedimentisphaera</taxon>
    </lineage>
</organism>
<comment type="function">
    <text evidence="5">Catalyzes the conversion of 1-hydroxy-2-methyl-2-(E)-butenyl 4-diphosphate (HMBPP) into a mixture of isopentenyl diphosphate (IPP) and dimethylallyl diphosphate (DMAPP). Acts in the terminal step of the DOXP/MEP pathway for isoprenoid precursor biosynthesis.</text>
</comment>
<evidence type="ECO:0000256" key="3">
    <source>
        <dbReference type="ARBA" id="ARBA00023004"/>
    </source>
</evidence>
<feature type="binding site" evidence="5">
    <location>
        <position position="72"/>
    </location>
    <ligand>
        <name>(2E)-4-hydroxy-3-methylbut-2-enyl diphosphate</name>
        <dbReference type="ChEBI" id="CHEBI:128753"/>
    </ligand>
</feature>
<dbReference type="Gene3D" id="3.40.50.11270">
    <property type="match status" value="1"/>
</dbReference>
<comment type="similarity">
    <text evidence="5">Belongs to the IspH family.</text>
</comment>
<dbReference type="RefSeq" id="WP_077540975.1">
    <property type="nucleotide sequence ID" value="NZ_CP019633.1"/>
</dbReference>
<feature type="binding site" evidence="5">
    <location>
        <position position="40"/>
    </location>
    <ligand>
        <name>(2E)-4-hydroxy-3-methylbut-2-enyl diphosphate</name>
        <dbReference type="ChEBI" id="CHEBI:128753"/>
    </ligand>
</feature>
<sequence>MQVLTAEKCGFCLGVRNAIKIAEQTLEKESPVYSLGPVIHNQDVVSRLAEMGLVTVESLDDIPEGTVLIRSHGATNDMIEQIQRRGLRIVDATCVLVKRVQQKASRLEAEGWKVVIAGDPQHPEIISIAGHTEAAVVAETPEQMKALAASHKKMALLCQTTQSYGFFSRMAAAAVNAEFSEIRAVNTLCRESQRRQQAARELSERVDVMFVLGGLHSANTRKLAELCSEGCKNVYHLQNLSELKEQMTRNCRTAGITAGASTPDWVIQEFTQEIQKL</sequence>
<dbReference type="GO" id="GO:0046872">
    <property type="term" value="F:metal ion binding"/>
    <property type="evidence" value="ECO:0007669"/>
    <property type="project" value="UniProtKB-KW"/>
</dbReference>
<feature type="binding site" evidence="5">
    <location>
        <position position="217"/>
    </location>
    <ligand>
        <name>isopentenyl diphosphate</name>
        <dbReference type="ChEBI" id="CHEBI:128769"/>
    </ligand>
</feature>
<feature type="binding site" evidence="5">
    <location>
        <position position="219"/>
    </location>
    <ligand>
        <name>isopentenyl diphosphate</name>
        <dbReference type="ChEBI" id="CHEBI:128769"/>
    </ligand>
</feature>
<feature type="binding site" evidence="5">
    <location>
        <position position="217"/>
    </location>
    <ligand>
        <name>(2E)-4-hydroxy-3-methylbut-2-enyl diphosphate</name>
        <dbReference type="ChEBI" id="CHEBI:128753"/>
    </ligand>
</feature>
<feature type="binding site" evidence="5">
    <location>
        <position position="122"/>
    </location>
    <ligand>
        <name>isopentenyl diphosphate</name>
        <dbReference type="ChEBI" id="CHEBI:128769"/>
    </ligand>
</feature>
<evidence type="ECO:0000256" key="5">
    <source>
        <dbReference type="HAMAP-Rule" id="MF_00191"/>
    </source>
</evidence>
<dbReference type="Proteomes" id="UP000188273">
    <property type="component" value="Chromosome"/>
</dbReference>
<dbReference type="Pfam" id="PF02401">
    <property type="entry name" value="LYTB"/>
    <property type="match status" value="1"/>
</dbReference>
<feature type="binding site" evidence="5">
    <location>
        <position position="261"/>
    </location>
    <ligand>
        <name>(2E)-4-hydroxy-3-methylbut-2-enyl diphosphate</name>
        <dbReference type="ChEBI" id="CHEBI:128753"/>
    </ligand>
</feature>
<keyword evidence="7" id="KW-1185">Reference proteome</keyword>
<feature type="binding site" evidence="5">
    <location>
        <position position="40"/>
    </location>
    <ligand>
        <name>isopentenyl diphosphate</name>
        <dbReference type="ChEBI" id="CHEBI:128769"/>
    </ligand>
</feature>
<evidence type="ECO:0000256" key="1">
    <source>
        <dbReference type="ARBA" id="ARBA00022485"/>
    </source>
</evidence>
<feature type="binding site" evidence="5">
    <location>
        <position position="219"/>
    </location>
    <ligand>
        <name>(2E)-4-hydroxy-3-methylbut-2-enyl diphosphate</name>
        <dbReference type="ChEBI" id="CHEBI:128753"/>
    </ligand>
</feature>
<comment type="pathway">
    <text evidence="5">Isoprenoid biosynthesis; dimethylallyl diphosphate biosynthesis; dimethylallyl diphosphate from (2E)-4-hydroxy-3-methylbutenyl diphosphate: step 1/1.</text>
</comment>
<protein>
    <recommendedName>
        <fullName evidence="5">4-hydroxy-3-methylbut-2-enyl diphosphate reductase</fullName>
        <shortName evidence="5">HMBPP reductase</shortName>
        <ecNumber evidence="5">1.17.7.4</ecNumber>
    </recommendedName>
</protein>
<dbReference type="Gene3D" id="3.40.1010.20">
    <property type="entry name" value="4-hydroxy-3-methylbut-2-enyl diphosphate reductase, catalytic domain"/>
    <property type="match status" value="2"/>
</dbReference>
<feature type="binding site" evidence="5">
    <location>
        <position position="160"/>
    </location>
    <ligand>
        <name>(2E)-4-hydroxy-3-methylbut-2-enyl diphosphate</name>
        <dbReference type="ChEBI" id="CHEBI:128753"/>
    </ligand>
</feature>
<feature type="binding site" evidence="5">
    <location>
        <position position="40"/>
    </location>
    <ligand>
        <name>dimethylallyl diphosphate</name>
        <dbReference type="ChEBI" id="CHEBI:57623"/>
    </ligand>
</feature>
<dbReference type="PANTHER" id="PTHR30426:SF0">
    <property type="entry name" value="4-HYDROXY-3-METHYLBUT-2-ENYL DIPHOSPHATE REDUCTASE"/>
    <property type="match status" value="1"/>
</dbReference>
<dbReference type="AlphaFoldDB" id="A0A1Q2HRN3"/>
<comment type="catalytic activity">
    <reaction evidence="5">
        <text>isopentenyl diphosphate + 2 oxidized [2Fe-2S]-[ferredoxin] + H2O = (2E)-4-hydroxy-3-methylbut-2-enyl diphosphate + 2 reduced [2Fe-2S]-[ferredoxin] + 2 H(+)</text>
        <dbReference type="Rhea" id="RHEA:24488"/>
        <dbReference type="Rhea" id="RHEA-COMP:10000"/>
        <dbReference type="Rhea" id="RHEA-COMP:10001"/>
        <dbReference type="ChEBI" id="CHEBI:15377"/>
        <dbReference type="ChEBI" id="CHEBI:15378"/>
        <dbReference type="ChEBI" id="CHEBI:33737"/>
        <dbReference type="ChEBI" id="CHEBI:33738"/>
        <dbReference type="ChEBI" id="CHEBI:128753"/>
        <dbReference type="ChEBI" id="CHEBI:128769"/>
        <dbReference type="EC" id="1.17.7.4"/>
    </reaction>
</comment>
<feature type="binding site" evidence="5">
    <location>
        <position position="217"/>
    </location>
    <ligand>
        <name>dimethylallyl diphosphate</name>
        <dbReference type="ChEBI" id="CHEBI:57623"/>
    </ligand>
</feature>
<dbReference type="STRING" id="1940790.L21SP3_01907"/>
<reference evidence="7" key="1">
    <citation type="submission" date="2017-02" db="EMBL/GenBank/DDBJ databases">
        <title>Comparative genomics and description of representatives of a novel lineage of planctomycetes thriving in anoxic sediments.</title>
        <authorList>
            <person name="Spring S."/>
            <person name="Bunk B."/>
            <person name="Sproer C."/>
            <person name="Klenk H.-P."/>
        </authorList>
    </citation>
    <scope>NUCLEOTIDE SEQUENCE [LARGE SCALE GENOMIC DNA]</scope>
    <source>
        <strain evidence="7">L21-RPul-D3</strain>
    </source>
</reference>
<dbReference type="KEGG" id="pbu:L21SP3_01907"/>
<comment type="catalytic activity">
    <reaction evidence="5">
        <text>dimethylallyl diphosphate + 2 oxidized [2Fe-2S]-[ferredoxin] + H2O = (2E)-4-hydroxy-3-methylbut-2-enyl diphosphate + 2 reduced [2Fe-2S]-[ferredoxin] + 2 H(+)</text>
        <dbReference type="Rhea" id="RHEA:24825"/>
        <dbReference type="Rhea" id="RHEA-COMP:10000"/>
        <dbReference type="Rhea" id="RHEA-COMP:10001"/>
        <dbReference type="ChEBI" id="CHEBI:15377"/>
        <dbReference type="ChEBI" id="CHEBI:15378"/>
        <dbReference type="ChEBI" id="CHEBI:33737"/>
        <dbReference type="ChEBI" id="CHEBI:33738"/>
        <dbReference type="ChEBI" id="CHEBI:57623"/>
        <dbReference type="ChEBI" id="CHEBI:128753"/>
        <dbReference type="EC" id="1.17.7.4"/>
    </reaction>
</comment>
<evidence type="ECO:0000313" key="6">
    <source>
        <dbReference type="EMBL" id="AQQ10082.1"/>
    </source>
</evidence>
<dbReference type="EC" id="1.17.7.4" evidence="5"/>
<evidence type="ECO:0000256" key="4">
    <source>
        <dbReference type="ARBA" id="ARBA00023014"/>
    </source>
</evidence>
<feature type="binding site" evidence="5">
    <location>
        <position position="72"/>
    </location>
    <ligand>
        <name>isopentenyl diphosphate</name>
        <dbReference type="ChEBI" id="CHEBI:128769"/>
    </ligand>
</feature>
<accession>A0A1Q2HRN3</accession>
<dbReference type="GO" id="GO:0019288">
    <property type="term" value="P:isopentenyl diphosphate biosynthetic process, methylerythritol 4-phosphate pathway"/>
    <property type="evidence" value="ECO:0007669"/>
    <property type="project" value="UniProtKB-UniRule"/>
</dbReference>
<keyword evidence="4 5" id="KW-0411">Iron-sulfur</keyword>
<evidence type="ECO:0000313" key="7">
    <source>
        <dbReference type="Proteomes" id="UP000188273"/>
    </source>
</evidence>
<comment type="cofactor">
    <cofactor evidence="5">
        <name>[4Fe-4S] cluster</name>
        <dbReference type="ChEBI" id="CHEBI:49883"/>
    </cofactor>
    <text evidence="5">Binds 1 [4Fe-4S] cluster per subunit.</text>
</comment>
<feature type="binding site" evidence="5">
    <location>
        <position position="189"/>
    </location>
    <ligand>
        <name>[4Fe-4S] cluster</name>
        <dbReference type="ChEBI" id="CHEBI:49883"/>
    </ligand>
</feature>
<dbReference type="NCBIfam" id="TIGR00216">
    <property type="entry name" value="ispH_lytB"/>
    <property type="match status" value="1"/>
</dbReference>
<keyword evidence="3 5" id="KW-0408">Iron</keyword>
<feature type="binding site" evidence="5">
    <location>
        <position position="122"/>
    </location>
    <ligand>
        <name>dimethylallyl diphosphate</name>
        <dbReference type="ChEBI" id="CHEBI:57623"/>
    </ligand>
</feature>
<dbReference type="GO" id="GO:0050992">
    <property type="term" value="P:dimethylallyl diphosphate biosynthetic process"/>
    <property type="evidence" value="ECO:0007669"/>
    <property type="project" value="UniProtKB-UniRule"/>
</dbReference>
<feature type="binding site" evidence="5">
    <location>
        <position position="12"/>
    </location>
    <ligand>
        <name>[4Fe-4S] cluster</name>
        <dbReference type="ChEBI" id="CHEBI:49883"/>
    </ligand>
</feature>